<dbReference type="Proteomes" id="UP000244223">
    <property type="component" value="Unassembled WGS sequence"/>
</dbReference>
<name>A0A2T5ITN0_9GAMM</name>
<dbReference type="GO" id="GO:0003677">
    <property type="term" value="F:DNA binding"/>
    <property type="evidence" value="ECO:0007669"/>
    <property type="project" value="InterPro"/>
</dbReference>
<accession>A0A2T5ITN0</accession>
<feature type="domain" description="HTH cro/C1-type" evidence="1">
    <location>
        <begin position="16"/>
        <end position="70"/>
    </location>
</feature>
<dbReference type="SMART" id="SM00530">
    <property type="entry name" value="HTH_XRE"/>
    <property type="match status" value="1"/>
</dbReference>
<gene>
    <name evidence="2" type="ORF">C8N29_12115</name>
</gene>
<keyword evidence="3" id="KW-1185">Reference proteome</keyword>
<proteinExistence type="predicted"/>
<dbReference type="AlphaFoldDB" id="A0A2T5ITN0"/>
<dbReference type="Pfam" id="PF01381">
    <property type="entry name" value="HTH_3"/>
    <property type="match status" value="1"/>
</dbReference>
<dbReference type="SUPFAM" id="SSF47413">
    <property type="entry name" value="lambda repressor-like DNA-binding domains"/>
    <property type="match status" value="1"/>
</dbReference>
<dbReference type="Gene3D" id="1.10.260.40">
    <property type="entry name" value="lambda repressor-like DNA-binding domains"/>
    <property type="match status" value="1"/>
</dbReference>
<evidence type="ECO:0000313" key="2">
    <source>
        <dbReference type="EMBL" id="PTQ87180.1"/>
    </source>
</evidence>
<evidence type="ECO:0000313" key="3">
    <source>
        <dbReference type="Proteomes" id="UP000244223"/>
    </source>
</evidence>
<comment type="caution">
    <text evidence="2">The sequence shown here is derived from an EMBL/GenBank/DDBJ whole genome shotgun (WGS) entry which is preliminary data.</text>
</comment>
<dbReference type="PROSITE" id="PS50943">
    <property type="entry name" value="HTH_CROC1"/>
    <property type="match status" value="1"/>
</dbReference>
<evidence type="ECO:0000259" key="1">
    <source>
        <dbReference type="PROSITE" id="PS50943"/>
    </source>
</evidence>
<dbReference type="InterPro" id="IPR001387">
    <property type="entry name" value="Cro/C1-type_HTH"/>
</dbReference>
<dbReference type="CDD" id="cd00093">
    <property type="entry name" value="HTH_XRE"/>
    <property type="match status" value="1"/>
</dbReference>
<reference evidence="2 3" key="1">
    <citation type="submission" date="2018-04" db="EMBL/GenBank/DDBJ databases">
        <title>Genomic Encyclopedia of Archaeal and Bacterial Type Strains, Phase II (KMG-II): from individual species to whole genera.</title>
        <authorList>
            <person name="Goeker M."/>
        </authorList>
    </citation>
    <scope>NUCLEOTIDE SEQUENCE [LARGE SCALE GENOMIC DNA]</scope>
    <source>
        <strain evidence="2 3">DSM 5822</strain>
    </source>
</reference>
<organism evidence="2 3">
    <name type="scientific">Agitococcus lubricus</name>
    <dbReference type="NCBI Taxonomy" id="1077255"/>
    <lineage>
        <taxon>Bacteria</taxon>
        <taxon>Pseudomonadati</taxon>
        <taxon>Pseudomonadota</taxon>
        <taxon>Gammaproteobacteria</taxon>
        <taxon>Moraxellales</taxon>
        <taxon>Moraxellaceae</taxon>
        <taxon>Agitococcus</taxon>
    </lineage>
</organism>
<dbReference type="EMBL" id="QAON01000021">
    <property type="protein sequence ID" value="PTQ87180.1"/>
    <property type="molecule type" value="Genomic_DNA"/>
</dbReference>
<dbReference type="InterPro" id="IPR010982">
    <property type="entry name" value="Lambda_DNA-bd_dom_sf"/>
</dbReference>
<sequence length="76" mass="8651">MKTIYQESYQAFIKQLVLARKASGLTQMQVAEKLAKPQSYIAKVEGADRKLDVMEFVELCEAIHQNPSELIKLLKP</sequence>
<protein>
    <submittedName>
        <fullName evidence="2">Helix-turn-helix protein</fullName>
    </submittedName>
</protein>